<dbReference type="InterPro" id="IPR048279">
    <property type="entry name" value="MdtK-like"/>
</dbReference>
<feature type="transmembrane region" description="Helical" evidence="10">
    <location>
        <begin position="410"/>
        <end position="430"/>
    </location>
</feature>
<feature type="transmembrane region" description="Helical" evidence="10">
    <location>
        <begin position="44"/>
        <end position="68"/>
    </location>
</feature>
<gene>
    <name evidence="11" type="ORF">PJIAN_272</name>
</gene>
<proteinExistence type="predicted"/>
<dbReference type="NCBIfam" id="TIGR00797">
    <property type="entry name" value="matE"/>
    <property type="match status" value="1"/>
</dbReference>
<dbReference type="OrthoDB" id="9780160at2"/>
<evidence type="ECO:0000256" key="7">
    <source>
        <dbReference type="ARBA" id="ARBA00023065"/>
    </source>
</evidence>
<dbReference type="GO" id="GO:0042910">
    <property type="term" value="F:xenobiotic transmembrane transporter activity"/>
    <property type="evidence" value="ECO:0007669"/>
    <property type="project" value="InterPro"/>
</dbReference>
<reference evidence="12" key="1">
    <citation type="submission" date="2016-04" db="EMBL/GenBank/DDBJ databases">
        <title>Draft genome sequence of Paludibacter jiangxiensis strain NM7.</title>
        <authorList>
            <person name="Qiu Y."/>
            <person name="Matsuura N."/>
            <person name="Ohashi A."/>
            <person name="Tourlousse M.D."/>
            <person name="Sekiguchi Y."/>
        </authorList>
    </citation>
    <scope>NUCLEOTIDE SEQUENCE [LARGE SCALE GENOMIC DNA]</scope>
    <source>
        <strain evidence="12">NM7</strain>
    </source>
</reference>
<dbReference type="InterPro" id="IPR002528">
    <property type="entry name" value="MATE_fam"/>
</dbReference>
<feature type="transmembrane region" description="Helical" evidence="10">
    <location>
        <begin position="233"/>
        <end position="258"/>
    </location>
</feature>
<evidence type="ECO:0000256" key="6">
    <source>
        <dbReference type="ARBA" id="ARBA00022989"/>
    </source>
</evidence>
<dbReference type="InterPro" id="IPR050222">
    <property type="entry name" value="MATE_MdtK"/>
</dbReference>
<dbReference type="Pfam" id="PF01554">
    <property type="entry name" value="MatE"/>
    <property type="match status" value="2"/>
</dbReference>
<dbReference type="GO" id="GO:0015297">
    <property type="term" value="F:antiporter activity"/>
    <property type="evidence" value="ECO:0007669"/>
    <property type="project" value="UniProtKB-KW"/>
</dbReference>
<feature type="transmembrane region" description="Helical" evidence="10">
    <location>
        <begin position="351"/>
        <end position="370"/>
    </location>
</feature>
<dbReference type="GO" id="GO:0006811">
    <property type="term" value="P:monoatomic ion transport"/>
    <property type="evidence" value="ECO:0007669"/>
    <property type="project" value="UniProtKB-KW"/>
</dbReference>
<keyword evidence="3" id="KW-0050">Antiport</keyword>
<accession>A0A170ZC59</accession>
<keyword evidence="6 10" id="KW-1133">Transmembrane helix</keyword>
<reference evidence="12" key="2">
    <citation type="journal article" date="2017" name="Genome Announc.">
        <title>Draft genome sequence of Paludibacter jiangxiensis NM7(T), a propionate-producing fermentative bacterium.</title>
        <authorList>
            <person name="Qiu Y.-L."/>
            <person name="Tourlousse D.M."/>
            <person name="Matsuura N."/>
            <person name="Ohashi A."/>
            <person name="Sekiguchi Y."/>
        </authorList>
    </citation>
    <scope>NUCLEOTIDE SEQUENCE [LARGE SCALE GENOMIC DNA]</scope>
    <source>
        <strain evidence="12">NM7</strain>
    </source>
</reference>
<dbReference type="CDD" id="cd13133">
    <property type="entry name" value="MATE_like_7"/>
    <property type="match status" value="1"/>
</dbReference>
<evidence type="ECO:0000256" key="9">
    <source>
        <dbReference type="ARBA" id="ARBA00031636"/>
    </source>
</evidence>
<keyword evidence="2" id="KW-0813">Transport</keyword>
<evidence type="ECO:0000256" key="4">
    <source>
        <dbReference type="ARBA" id="ARBA00022475"/>
    </source>
</evidence>
<keyword evidence="8 10" id="KW-0472">Membrane</keyword>
<dbReference type="AlphaFoldDB" id="A0A170ZC59"/>
<organism evidence="11 12">
    <name type="scientific">Paludibacter jiangxiensis</name>
    <dbReference type="NCBI Taxonomy" id="681398"/>
    <lineage>
        <taxon>Bacteria</taxon>
        <taxon>Pseudomonadati</taxon>
        <taxon>Bacteroidota</taxon>
        <taxon>Bacteroidia</taxon>
        <taxon>Bacteroidales</taxon>
        <taxon>Paludibacteraceae</taxon>
        <taxon>Paludibacter</taxon>
    </lineage>
</organism>
<evidence type="ECO:0000256" key="2">
    <source>
        <dbReference type="ARBA" id="ARBA00022448"/>
    </source>
</evidence>
<dbReference type="Proteomes" id="UP000076586">
    <property type="component" value="Unassembled WGS sequence"/>
</dbReference>
<feature type="transmembrane region" description="Helical" evidence="10">
    <location>
        <begin position="155"/>
        <end position="174"/>
    </location>
</feature>
<dbReference type="PIRSF" id="PIRSF006603">
    <property type="entry name" value="DinF"/>
    <property type="match status" value="1"/>
</dbReference>
<feature type="transmembrane region" description="Helical" evidence="10">
    <location>
        <begin position="278"/>
        <end position="298"/>
    </location>
</feature>
<feature type="transmembrane region" description="Helical" evidence="10">
    <location>
        <begin position="382"/>
        <end position="404"/>
    </location>
</feature>
<evidence type="ECO:0000313" key="12">
    <source>
        <dbReference type="Proteomes" id="UP000076586"/>
    </source>
</evidence>
<evidence type="ECO:0000256" key="10">
    <source>
        <dbReference type="SAM" id="Phobius"/>
    </source>
</evidence>
<keyword evidence="5 10" id="KW-0812">Transmembrane</keyword>
<dbReference type="PANTHER" id="PTHR43298">
    <property type="entry name" value="MULTIDRUG RESISTANCE PROTEIN NORM-RELATED"/>
    <property type="match status" value="1"/>
</dbReference>
<name>A0A170ZC59_9BACT</name>
<keyword evidence="7" id="KW-0406">Ion transport</keyword>
<dbReference type="RefSeq" id="WP_101750730.1">
    <property type="nucleotide sequence ID" value="NZ_BDCR01000002.1"/>
</dbReference>
<protein>
    <recommendedName>
        <fullName evidence="9">Multidrug-efflux transporter</fullName>
    </recommendedName>
</protein>
<dbReference type="GO" id="GO:0005886">
    <property type="term" value="C:plasma membrane"/>
    <property type="evidence" value="ECO:0007669"/>
    <property type="project" value="UniProtKB-SubCell"/>
</dbReference>
<keyword evidence="12" id="KW-1185">Reference proteome</keyword>
<comment type="subcellular location">
    <subcellularLocation>
        <location evidence="1">Cell membrane</location>
        <topology evidence="1">Multi-pass membrane protein</topology>
    </subcellularLocation>
</comment>
<feature type="transmembrane region" description="Helical" evidence="10">
    <location>
        <begin position="7"/>
        <end position="24"/>
    </location>
</feature>
<sequence length="440" mass="49741">MYNLKHIWHLTYPIILTLLAQNLVNLTDSAFLGRVGEVELGASALAGVFYLAVFVVGMGFSSGSQILIGRRNGEQNYRQIGEVFNQGMIFTLLLALFVFLLSFFFAAPLMRSFVHSHAVCNATIEYLNFRIFGFFFAFINLMFRAFYVGVMRTKVLTLSAFITTGVNVLLNYPLIFGHWGLPSLGIGGAALASVIAEAATTLFYFIYTWKAVDTKRFGLFEMHRFSWQTVRQILDISLFIMMQIFLSVSTWFLFFMFIEQTGERPLAISNIIRSLYSLLGLPVMAFGQTISTIVSNLIGEGRQEEVLPTIRRQFRVALGAVIPVAVFAALFPKLLASIYTDNSELVNAAVPSMYVFCGVLFVFAFGCIWFNALSGTGNTRMALLFDMTTLVVYMAYNYVVNFVFHWSVAIAWMSEIVYWLGLGTMCYLYFHFGNWRARKI</sequence>
<dbReference type="PANTHER" id="PTHR43298:SF2">
    <property type="entry name" value="FMN_FAD EXPORTER YEEO-RELATED"/>
    <property type="match status" value="1"/>
</dbReference>
<evidence type="ECO:0000256" key="5">
    <source>
        <dbReference type="ARBA" id="ARBA00022692"/>
    </source>
</evidence>
<evidence type="ECO:0000313" key="11">
    <source>
        <dbReference type="EMBL" id="GAT62513.1"/>
    </source>
</evidence>
<dbReference type="EMBL" id="BDCR01000002">
    <property type="protein sequence ID" value="GAT62513.1"/>
    <property type="molecule type" value="Genomic_DNA"/>
</dbReference>
<keyword evidence="4" id="KW-1003">Cell membrane</keyword>
<feature type="transmembrane region" description="Helical" evidence="10">
    <location>
        <begin position="318"/>
        <end position="339"/>
    </location>
</feature>
<feature type="transmembrane region" description="Helical" evidence="10">
    <location>
        <begin position="89"/>
        <end position="109"/>
    </location>
</feature>
<evidence type="ECO:0000256" key="8">
    <source>
        <dbReference type="ARBA" id="ARBA00023136"/>
    </source>
</evidence>
<feature type="transmembrane region" description="Helical" evidence="10">
    <location>
        <begin position="186"/>
        <end position="212"/>
    </location>
</feature>
<evidence type="ECO:0000256" key="3">
    <source>
        <dbReference type="ARBA" id="ARBA00022449"/>
    </source>
</evidence>
<comment type="caution">
    <text evidence="11">The sequence shown here is derived from an EMBL/GenBank/DDBJ whole genome shotgun (WGS) entry which is preliminary data.</text>
</comment>
<feature type="transmembrane region" description="Helical" evidence="10">
    <location>
        <begin position="129"/>
        <end position="148"/>
    </location>
</feature>
<dbReference type="STRING" id="681398.PJIAN_272"/>
<evidence type="ECO:0000256" key="1">
    <source>
        <dbReference type="ARBA" id="ARBA00004651"/>
    </source>
</evidence>